<comment type="caution">
    <text evidence="6">The sequence shown here is derived from an EMBL/GenBank/DDBJ whole genome shotgun (WGS) entry which is preliminary data.</text>
</comment>
<evidence type="ECO:0000256" key="1">
    <source>
        <dbReference type="ARBA" id="ARBA00008416"/>
    </source>
</evidence>
<evidence type="ECO:0000256" key="3">
    <source>
        <dbReference type="RuleBase" id="RU003457"/>
    </source>
</evidence>
<dbReference type="Gene3D" id="2.60.120.10">
    <property type="entry name" value="Jelly Rolls"/>
    <property type="match status" value="2"/>
</dbReference>
<feature type="binding site" evidence="2">
    <location>
        <position position="140"/>
    </location>
    <ligand>
        <name>Fe cation</name>
        <dbReference type="ChEBI" id="CHEBI:24875"/>
    </ligand>
</feature>
<keyword evidence="2" id="KW-0408">Iron</keyword>
<dbReference type="InterPro" id="IPR041602">
    <property type="entry name" value="Quercetinase_C"/>
</dbReference>
<proteinExistence type="inferred from homology"/>
<organism evidence="6 7">
    <name type="scientific">Sphingomonas faeni</name>
    <dbReference type="NCBI Taxonomy" id="185950"/>
    <lineage>
        <taxon>Bacteria</taxon>
        <taxon>Pseudomonadati</taxon>
        <taxon>Pseudomonadota</taxon>
        <taxon>Alphaproteobacteria</taxon>
        <taxon>Sphingomonadales</taxon>
        <taxon>Sphingomonadaceae</taxon>
        <taxon>Sphingomonas</taxon>
    </lineage>
</organism>
<dbReference type="GO" id="GO:0046872">
    <property type="term" value="F:metal ion binding"/>
    <property type="evidence" value="ECO:0007669"/>
    <property type="project" value="UniProtKB-KW"/>
</dbReference>
<dbReference type="Pfam" id="PF17954">
    <property type="entry name" value="Pirin_C_2"/>
    <property type="match status" value="1"/>
</dbReference>
<evidence type="ECO:0000259" key="4">
    <source>
        <dbReference type="Pfam" id="PF02678"/>
    </source>
</evidence>
<protein>
    <recommendedName>
        <fullName evidence="8">Pirin N-terminal domain-containing protein</fullName>
    </recommendedName>
</protein>
<sequence length="269" mass="29259">MLATETIGFQRFYLRRNRSAYLGVNQWRPIMTTTTLSKVERRPFDTLGHADHGWLNARHHFSFASYYDPARMGWGAIRVWNDDQIAANSGFPPHPHQDMEIITYVRSGAITHQDSLGNKGRTEAGDVQVMSAGTGVRHAEYNLEPETTTIFQIWIEPSRKGGAPSWGAKPFPKGERSGQFVTLASGFEGDGDALPIRANARVLAATLKAGDSVDYAVGEGRHVYLVPATGAITIGDDAFGARDGAALLGGQTVTITAQEDAEIVLVDSE</sequence>
<evidence type="ECO:0000259" key="5">
    <source>
        <dbReference type="Pfam" id="PF17954"/>
    </source>
</evidence>
<dbReference type="PIRSF" id="PIRSF006232">
    <property type="entry name" value="Pirin"/>
    <property type="match status" value="1"/>
</dbReference>
<evidence type="ECO:0000313" key="7">
    <source>
        <dbReference type="Proteomes" id="UP000244013"/>
    </source>
</evidence>
<dbReference type="InterPro" id="IPR011051">
    <property type="entry name" value="RmlC_Cupin_sf"/>
</dbReference>
<feature type="binding site" evidence="2">
    <location>
        <position position="94"/>
    </location>
    <ligand>
        <name>Fe cation</name>
        <dbReference type="ChEBI" id="CHEBI:24875"/>
    </ligand>
</feature>
<dbReference type="InterPro" id="IPR003829">
    <property type="entry name" value="Pirin_N_dom"/>
</dbReference>
<dbReference type="PANTHER" id="PTHR43212:SF3">
    <property type="entry name" value="QUERCETIN 2,3-DIOXYGENASE"/>
    <property type="match status" value="1"/>
</dbReference>
<dbReference type="AlphaFoldDB" id="A0A2T5U4N3"/>
<feature type="binding site" evidence="2">
    <location>
        <position position="96"/>
    </location>
    <ligand>
        <name>Fe cation</name>
        <dbReference type="ChEBI" id="CHEBI:24875"/>
    </ligand>
</feature>
<comment type="cofactor">
    <cofactor evidence="2">
        <name>Fe cation</name>
        <dbReference type="ChEBI" id="CHEBI:24875"/>
    </cofactor>
    <text evidence="2">Binds 1 Fe cation per subunit.</text>
</comment>
<feature type="domain" description="Pirin N-terminal" evidence="4">
    <location>
        <begin position="47"/>
        <end position="155"/>
    </location>
</feature>
<dbReference type="EMBL" id="QAYE01000005">
    <property type="protein sequence ID" value="PTW46454.1"/>
    <property type="molecule type" value="Genomic_DNA"/>
</dbReference>
<evidence type="ECO:0000313" key="6">
    <source>
        <dbReference type="EMBL" id="PTW46454.1"/>
    </source>
</evidence>
<dbReference type="InterPro" id="IPR014710">
    <property type="entry name" value="RmlC-like_jellyroll"/>
</dbReference>
<gene>
    <name evidence="6" type="ORF">C8J25_105235</name>
</gene>
<dbReference type="Pfam" id="PF02678">
    <property type="entry name" value="Pirin"/>
    <property type="match status" value="1"/>
</dbReference>
<feature type="domain" description="Quercetin 2,3-dioxygenase C-terminal cupin" evidence="5">
    <location>
        <begin position="188"/>
        <end position="267"/>
    </location>
</feature>
<keyword evidence="2" id="KW-0479">Metal-binding</keyword>
<dbReference type="Proteomes" id="UP000244013">
    <property type="component" value="Unassembled WGS sequence"/>
</dbReference>
<dbReference type="CDD" id="cd02910">
    <property type="entry name" value="cupin_Yhhw_N"/>
    <property type="match status" value="1"/>
</dbReference>
<dbReference type="InterPro" id="IPR012093">
    <property type="entry name" value="Pirin"/>
</dbReference>
<evidence type="ECO:0008006" key="8">
    <source>
        <dbReference type="Google" id="ProtNLM"/>
    </source>
</evidence>
<dbReference type="SUPFAM" id="SSF51182">
    <property type="entry name" value="RmlC-like cupins"/>
    <property type="match status" value="1"/>
</dbReference>
<reference evidence="6 7" key="1">
    <citation type="submission" date="2018-04" db="EMBL/GenBank/DDBJ databases">
        <title>Genomic Encyclopedia of Type Strains, Phase III (KMG-III): the genomes of soil and plant-associated and newly described type strains.</title>
        <authorList>
            <person name="Whitman W."/>
        </authorList>
    </citation>
    <scope>NUCLEOTIDE SEQUENCE [LARGE SCALE GENOMIC DNA]</scope>
    <source>
        <strain evidence="6 7">MA-olki</strain>
    </source>
</reference>
<feature type="binding site" evidence="2">
    <location>
        <position position="138"/>
    </location>
    <ligand>
        <name>Fe cation</name>
        <dbReference type="ChEBI" id="CHEBI:24875"/>
    </ligand>
</feature>
<evidence type="ECO:0000256" key="2">
    <source>
        <dbReference type="PIRSR" id="PIRSR006232-1"/>
    </source>
</evidence>
<accession>A0A2T5U4N3</accession>
<dbReference type="PANTHER" id="PTHR43212">
    <property type="entry name" value="QUERCETIN 2,3-DIOXYGENASE"/>
    <property type="match status" value="1"/>
</dbReference>
<name>A0A2T5U4N3_9SPHN</name>
<comment type="similarity">
    <text evidence="1 3">Belongs to the pirin family.</text>
</comment>